<keyword evidence="3" id="KW-0436">Ligase</keyword>
<dbReference type="Gene3D" id="3.30.470.20">
    <property type="entry name" value="ATP-grasp fold, B domain"/>
    <property type="match status" value="1"/>
</dbReference>
<dbReference type="PANTHER" id="PTHR18866">
    <property type="entry name" value="CARBOXYLASE:PYRUVATE/ACETYL-COA/PROPIONYL-COA CARBOXYLASE"/>
    <property type="match status" value="1"/>
</dbReference>
<keyword evidence="4 9" id="KW-0547">Nucleotide-binding</keyword>
<dbReference type="InterPro" id="IPR013815">
    <property type="entry name" value="ATP_grasp_subdomain_1"/>
</dbReference>
<evidence type="ECO:0000256" key="2">
    <source>
        <dbReference type="ARBA" id="ARBA00004305"/>
    </source>
</evidence>
<dbReference type="FunFam" id="3.40.50.20:FF:000010">
    <property type="entry name" value="Propionyl-CoA carboxylase subunit alpha"/>
    <property type="match status" value="1"/>
</dbReference>
<dbReference type="PROSITE" id="PS00867">
    <property type="entry name" value="CPSASE_2"/>
    <property type="match status" value="1"/>
</dbReference>
<dbReference type="SUPFAM" id="SSF51230">
    <property type="entry name" value="Single hybrid motif"/>
    <property type="match status" value="1"/>
</dbReference>
<dbReference type="InterPro" id="IPR005482">
    <property type="entry name" value="Biotin_COase_C"/>
</dbReference>
<dbReference type="Gene3D" id="3.40.50.20">
    <property type="match status" value="1"/>
</dbReference>
<dbReference type="GO" id="GO:0005759">
    <property type="term" value="C:mitochondrial matrix"/>
    <property type="evidence" value="ECO:0007669"/>
    <property type="project" value="UniProtKB-SubCell"/>
</dbReference>
<dbReference type="PROSITE" id="PS50968">
    <property type="entry name" value="BIOTINYL_LIPOYL"/>
    <property type="match status" value="1"/>
</dbReference>
<comment type="cofactor">
    <cofactor evidence="1">
        <name>biotin</name>
        <dbReference type="ChEBI" id="CHEBI:57586"/>
    </cofactor>
</comment>
<sequence>MFRQRLFTSFICVSSQPIRVKPTGLRIATWKQYGYWYSTQIERKPLFDKILIANRGEIACRVMRTAKDLGIKTVAVYSEADANAQHVKLADEAYLIGPAASALSYLDTDKILSVAKSSGAQAIHPGYGFLSENADFADRVLQENLVFIGPPGSAMRSMGSKSESKFIMERAGVPVVPGYHGENQDPKFLMEQADKIGYPVLIKAVKGGGGKGMRIVNRPEEFLEMLESSKRESIKSFGDDKVLVEKYLVRPRHVEVQVFADHHGNTVHLFERDCSVQRRHQKVIEEAPAPGLSEAIRAELGKKAVAAAQAVDYVNAGTVEFIMDNIDKKFYFMEMNTRLQVEHPVTEMVTNTDLVRWQLEVAAGNVLPMKQKELKLTGHAFEARIYAENPNNNFLPDTGPLLHVNTPEVSQNVRLETGFIQGDEVSVHYDPMIAKLVVRGEDRNDALRVLKRALDTYNIVGLNTNISFIKTVAEHPEFIKGEVETGFIQQYEGDLLKKIAGADVDPTTLALAAQAIAVREKTGQAINPNDPFNPWATLQHPFRVNGGTSRTISLKAGSDQAEYEVILDSEPHAYPKLSNIRIVDAKTKKEVLQLKSDDPTIDENGMLIATLDGRRYKVNAVIEGDNVDVFEEHGRTTFTIPTPSYLTAGAADAVGSVKTPMPCKISQVLVKPGDKVEKDAPLIILEAMKMEHIIRSPFSGTIDQVLYALGDMVAENKSLVTFADDK</sequence>
<dbReference type="InterPro" id="IPR005481">
    <property type="entry name" value="BC-like_N"/>
</dbReference>
<evidence type="ECO:0000256" key="7">
    <source>
        <dbReference type="ARBA" id="ARBA00023128"/>
    </source>
</evidence>
<dbReference type="InterPro" id="IPR005479">
    <property type="entry name" value="CPAse_ATP-bd"/>
</dbReference>
<dbReference type="GO" id="GO:0046872">
    <property type="term" value="F:metal ion binding"/>
    <property type="evidence" value="ECO:0007669"/>
    <property type="project" value="InterPro"/>
</dbReference>
<dbReference type="InterPro" id="IPR011764">
    <property type="entry name" value="Biotin_carboxylation_dom"/>
</dbReference>
<gene>
    <name evidence="13" type="ORF">INT43_001755</name>
</gene>
<dbReference type="InterPro" id="IPR050856">
    <property type="entry name" value="Biotin_carboxylase_complex"/>
</dbReference>
<feature type="domain" description="Lipoyl-binding" evidence="10">
    <location>
        <begin position="637"/>
        <end position="723"/>
    </location>
</feature>
<dbReference type="SUPFAM" id="SSF56059">
    <property type="entry name" value="Glutathione synthetase ATP-binding domain-like"/>
    <property type="match status" value="1"/>
</dbReference>
<evidence type="ECO:0000259" key="11">
    <source>
        <dbReference type="PROSITE" id="PS50975"/>
    </source>
</evidence>
<accession>A0A8H7PRK7</accession>
<reference evidence="13" key="1">
    <citation type="submission" date="2020-12" db="EMBL/GenBank/DDBJ databases">
        <title>Metabolic potential, ecology and presence of endohyphal bacteria is reflected in genomic diversity of Mucoromycotina.</title>
        <authorList>
            <person name="Muszewska A."/>
            <person name="Okrasinska A."/>
            <person name="Steczkiewicz K."/>
            <person name="Drgas O."/>
            <person name="Orlowska M."/>
            <person name="Perlinska-Lenart U."/>
            <person name="Aleksandrzak-Piekarczyk T."/>
            <person name="Szatraj K."/>
            <person name="Zielenkiewicz U."/>
            <person name="Pilsyk S."/>
            <person name="Malc E."/>
            <person name="Mieczkowski P."/>
            <person name="Kruszewska J.S."/>
            <person name="Biernat P."/>
            <person name="Pawlowska J."/>
        </authorList>
    </citation>
    <scope>NUCLEOTIDE SEQUENCE</scope>
    <source>
        <strain evidence="13">WA0000067209</strain>
    </source>
</reference>
<dbReference type="Proteomes" id="UP000654370">
    <property type="component" value="Unassembled WGS sequence"/>
</dbReference>
<dbReference type="FunFam" id="3.30.470.20:FF:000028">
    <property type="entry name" value="Methylcrotonoyl-CoA carboxylase subunit alpha, mitochondrial"/>
    <property type="match status" value="1"/>
</dbReference>
<dbReference type="Pfam" id="PF00289">
    <property type="entry name" value="Biotin_carb_N"/>
    <property type="match status" value="1"/>
</dbReference>
<evidence type="ECO:0000256" key="5">
    <source>
        <dbReference type="ARBA" id="ARBA00022840"/>
    </source>
</evidence>
<dbReference type="GO" id="GO:0005524">
    <property type="term" value="F:ATP binding"/>
    <property type="evidence" value="ECO:0007669"/>
    <property type="project" value="UniProtKB-UniRule"/>
</dbReference>
<dbReference type="EMBL" id="JAEPQZ010000007">
    <property type="protein sequence ID" value="KAG2178908.1"/>
    <property type="molecule type" value="Genomic_DNA"/>
</dbReference>
<dbReference type="PANTHER" id="PTHR18866:SF33">
    <property type="entry name" value="METHYLCROTONOYL-COA CARBOXYLASE SUBUNIT ALPHA, MITOCHONDRIAL-RELATED"/>
    <property type="match status" value="1"/>
</dbReference>
<dbReference type="FunFam" id="3.30.1490.20:FF:000003">
    <property type="entry name" value="acetyl-CoA carboxylase isoform X1"/>
    <property type="match status" value="1"/>
</dbReference>
<dbReference type="InterPro" id="IPR000089">
    <property type="entry name" value="Biotin_lipoyl"/>
</dbReference>
<evidence type="ECO:0008006" key="15">
    <source>
        <dbReference type="Google" id="ProtNLM"/>
    </source>
</evidence>
<evidence type="ECO:0000313" key="13">
    <source>
        <dbReference type="EMBL" id="KAG2178908.1"/>
    </source>
</evidence>
<dbReference type="Gene3D" id="3.30.700.40">
    <property type="match status" value="1"/>
</dbReference>
<dbReference type="InterPro" id="IPR011761">
    <property type="entry name" value="ATP-grasp"/>
</dbReference>
<evidence type="ECO:0000259" key="10">
    <source>
        <dbReference type="PROSITE" id="PS50968"/>
    </source>
</evidence>
<dbReference type="AlphaFoldDB" id="A0A8H7PRK7"/>
<organism evidence="13 14">
    <name type="scientific">Mortierella isabellina</name>
    <name type="common">Filamentous fungus</name>
    <name type="synonym">Umbelopsis isabellina</name>
    <dbReference type="NCBI Taxonomy" id="91625"/>
    <lineage>
        <taxon>Eukaryota</taxon>
        <taxon>Fungi</taxon>
        <taxon>Fungi incertae sedis</taxon>
        <taxon>Mucoromycota</taxon>
        <taxon>Mucoromycotina</taxon>
        <taxon>Umbelopsidomycetes</taxon>
        <taxon>Umbelopsidales</taxon>
        <taxon>Umbelopsidaceae</taxon>
        <taxon>Umbelopsis</taxon>
    </lineage>
</organism>
<keyword evidence="14" id="KW-1185">Reference proteome</keyword>
<feature type="domain" description="ATP-grasp" evidence="11">
    <location>
        <begin position="165"/>
        <end position="363"/>
    </location>
</feature>
<name>A0A8H7PRK7_MORIS</name>
<dbReference type="OrthoDB" id="196847at2759"/>
<dbReference type="Pfam" id="PF00364">
    <property type="entry name" value="Biotin_lipoyl"/>
    <property type="match status" value="1"/>
</dbReference>
<keyword evidence="6" id="KW-0809">Transit peptide</keyword>
<dbReference type="Pfam" id="PF02785">
    <property type="entry name" value="Biotin_carb_C"/>
    <property type="match status" value="1"/>
</dbReference>
<dbReference type="NCBIfam" id="NF006367">
    <property type="entry name" value="PRK08591.1"/>
    <property type="match status" value="1"/>
</dbReference>
<keyword evidence="7" id="KW-0496">Mitochondrion</keyword>
<feature type="domain" description="Biotin carboxylation" evidence="12">
    <location>
        <begin position="46"/>
        <end position="493"/>
    </location>
</feature>
<protein>
    <recommendedName>
        <fullName evidence="15">Methylcrotonoyl-CoA carboxylase subunit alpha, mitochondrial</fullName>
    </recommendedName>
</protein>
<dbReference type="InterPro" id="IPR011054">
    <property type="entry name" value="Rudment_hybrid_motif"/>
</dbReference>
<dbReference type="Gene3D" id="3.30.1490.20">
    <property type="entry name" value="ATP-grasp fold, A domain"/>
    <property type="match status" value="1"/>
</dbReference>
<evidence type="ECO:0000256" key="8">
    <source>
        <dbReference type="ARBA" id="ARBA00023267"/>
    </source>
</evidence>
<dbReference type="SUPFAM" id="SSF52440">
    <property type="entry name" value="PreATP-grasp domain"/>
    <property type="match status" value="1"/>
</dbReference>
<evidence type="ECO:0000256" key="9">
    <source>
        <dbReference type="PROSITE-ProRule" id="PRU00409"/>
    </source>
</evidence>
<dbReference type="PROSITE" id="PS50979">
    <property type="entry name" value="BC"/>
    <property type="match status" value="1"/>
</dbReference>
<comment type="caution">
    <text evidence="13">The sequence shown here is derived from an EMBL/GenBank/DDBJ whole genome shotgun (WGS) entry which is preliminary data.</text>
</comment>
<evidence type="ECO:0000259" key="12">
    <source>
        <dbReference type="PROSITE" id="PS50979"/>
    </source>
</evidence>
<dbReference type="SMART" id="SM00878">
    <property type="entry name" value="Biotin_carb_C"/>
    <property type="match status" value="1"/>
</dbReference>
<dbReference type="InterPro" id="IPR016185">
    <property type="entry name" value="PreATP-grasp_dom_sf"/>
</dbReference>
<evidence type="ECO:0000313" key="14">
    <source>
        <dbReference type="Proteomes" id="UP000654370"/>
    </source>
</evidence>
<evidence type="ECO:0000256" key="1">
    <source>
        <dbReference type="ARBA" id="ARBA00001953"/>
    </source>
</evidence>
<evidence type="ECO:0000256" key="6">
    <source>
        <dbReference type="ARBA" id="ARBA00022946"/>
    </source>
</evidence>
<proteinExistence type="predicted"/>
<comment type="subcellular location">
    <subcellularLocation>
        <location evidence="2">Mitochondrion matrix</location>
    </subcellularLocation>
</comment>
<keyword evidence="8" id="KW-0092">Biotin</keyword>
<evidence type="ECO:0000256" key="4">
    <source>
        <dbReference type="ARBA" id="ARBA00022741"/>
    </source>
</evidence>
<dbReference type="InterPro" id="IPR011053">
    <property type="entry name" value="Single_hybrid_motif"/>
</dbReference>
<dbReference type="PROSITE" id="PS50975">
    <property type="entry name" value="ATP_GRASP"/>
    <property type="match status" value="1"/>
</dbReference>
<dbReference type="SUPFAM" id="SSF51246">
    <property type="entry name" value="Rudiment single hybrid motif"/>
    <property type="match status" value="1"/>
</dbReference>
<dbReference type="Gene3D" id="2.40.50.100">
    <property type="match status" value="1"/>
</dbReference>
<dbReference type="GO" id="GO:0004485">
    <property type="term" value="F:methylcrotonoyl-CoA carboxylase activity"/>
    <property type="evidence" value="ECO:0007669"/>
    <property type="project" value="TreeGrafter"/>
</dbReference>
<keyword evidence="5 9" id="KW-0067">ATP-binding</keyword>
<dbReference type="CDD" id="cd06850">
    <property type="entry name" value="biotinyl_domain"/>
    <property type="match status" value="1"/>
</dbReference>
<evidence type="ECO:0000256" key="3">
    <source>
        <dbReference type="ARBA" id="ARBA00022598"/>
    </source>
</evidence>
<dbReference type="FunFam" id="2.40.50.100:FF:000003">
    <property type="entry name" value="Acetyl-CoA carboxylase biotin carboxyl carrier protein"/>
    <property type="match status" value="1"/>
</dbReference>
<dbReference type="Pfam" id="PF02786">
    <property type="entry name" value="CPSase_L_D2"/>
    <property type="match status" value="1"/>
</dbReference>